<dbReference type="InterPro" id="IPR017972">
    <property type="entry name" value="Cyt_P450_CS"/>
</dbReference>
<comment type="similarity">
    <text evidence="3 10">Belongs to the cytochrome P450 family.</text>
</comment>
<evidence type="ECO:0000256" key="6">
    <source>
        <dbReference type="ARBA" id="ARBA00023002"/>
    </source>
</evidence>
<accession>A0A9P6E9S6</accession>
<sequence>MASLDLILATVCFPIILYVWVSRSNVFPPGPKPLPIIGNLLDMATKEIWLPATRWAKEFGPIVYLHIFGINILFVNTAEAANDLLEQRGAIYSGRPRLIMAGELCGCEHMVVFTTYNARFRRLRTLLNKALSPSATTSYEPLILSGTRSFLSNLHTSPQAFIKHIRHYSGSIGLSVVYGHEAKSTSDPFLLILEECLWFINHDITSGGGIWLVDIFPFLRRLPKWMPGAGFKRKAEKWKQRIDEFADKPFELLKENMSSGSYKPSFCSILLEEAAANKGSANTDERRAEFEFDLKWAANSMYSSTTDANLAAVTLFMLAIISHPSAQKAAQAEIDAVVGNDRLPNFQDREKLVYLEALYKECLRWGIPVPMTLAHRAMKDDVYKGTYIPEGTFVFGNIWSMLRDPEIYPSPETFKPERFLEPCTPEEERRRDPRIAFGFGRRICPGMHLVDSSVWLLMANMLAVFDFSNVKDEHGVAQEIKVEFNNPIFRIPTEFKCDITPRNEMALKLLEQHKRSGV</sequence>
<evidence type="ECO:0000313" key="12">
    <source>
        <dbReference type="Proteomes" id="UP000807306"/>
    </source>
</evidence>
<organism evidence="11 12">
    <name type="scientific">Crepidotus variabilis</name>
    <dbReference type="NCBI Taxonomy" id="179855"/>
    <lineage>
        <taxon>Eukaryota</taxon>
        <taxon>Fungi</taxon>
        <taxon>Dikarya</taxon>
        <taxon>Basidiomycota</taxon>
        <taxon>Agaricomycotina</taxon>
        <taxon>Agaricomycetes</taxon>
        <taxon>Agaricomycetidae</taxon>
        <taxon>Agaricales</taxon>
        <taxon>Agaricineae</taxon>
        <taxon>Crepidotaceae</taxon>
        <taxon>Crepidotus</taxon>
    </lineage>
</organism>
<gene>
    <name evidence="11" type="ORF">CPB83DRAFT_877245</name>
</gene>
<evidence type="ECO:0000256" key="7">
    <source>
        <dbReference type="ARBA" id="ARBA00023004"/>
    </source>
</evidence>
<dbReference type="InterPro" id="IPR036396">
    <property type="entry name" value="Cyt_P450_sf"/>
</dbReference>
<evidence type="ECO:0000256" key="3">
    <source>
        <dbReference type="ARBA" id="ARBA00010617"/>
    </source>
</evidence>
<dbReference type="CDD" id="cd11065">
    <property type="entry name" value="CYP64-like"/>
    <property type="match status" value="1"/>
</dbReference>
<evidence type="ECO:0000256" key="5">
    <source>
        <dbReference type="ARBA" id="ARBA00022723"/>
    </source>
</evidence>
<keyword evidence="8 10" id="KW-0503">Monooxygenase</keyword>
<proteinExistence type="inferred from homology"/>
<keyword evidence="6 10" id="KW-0560">Oxidoreductase</keyword>
<dbReference type="AlphaFoldDB" id="A0A9P6E9S6"/>
<keyword evidence="4 9" id="KW-0349">Heme</keyword>
<dbReference type="PANTHER" id="PTHR46300">
    <property type="entry name" value="P450, PUTATIVE (EUROFUNG)-RELATED-RELATED"/>
    <property type="match status" value="1"/>
</dbReference>
<dbReference type="SUPFAM" id="SSF48264">
    <property type="entry name" value="Cytochrome P450"/>
    <property type="match status" value="1"/>
</dbReference>
<dbReference type="InterPro" id="IPR001128">
    <property type="entry name" value="Cyt_P450"/>
</dbReference>
<dbReference type="Proteomes" id="UP000807306">
    <property type="component" value="Unassembled WGS sequence"/>
</dbReference>
<dbReference type="PRINTS" id="PR00463">
    <property type="entry name" value="EP450I"/>
</dbReference>
<dbReference type="InterPro" id="IPR050364">
    <property type="entry name" value="Cytochrome_P450_fung"/>
</dbReference>
<dbReference type="GO" id="GO:0020037">
    <property type="term" value="F:heme binding"/>
    <property type="evidence" value="ECO:0007669"/>
    <property type="project" value="InterPro"/>
</dbReference>
<keyword evidence="7 9" id="KW-0408">Iron</keyword>
<dbReference type="OrthoDB" id="2789670at2759"/>
<evidence type="ECO:0000256" key="8">
    <source>
        <dbReference type="ARBA" id="ARBA00023033"/>
    </source>
</evidence>
<evidence type="ECO:0000256" key="10">
    <source>
        <dbReference type="RuleBase" id="RU000461"/>
    </source>
</evidence>
<comment type="caution">
    <text evidence="11">The sequence shown here is derived from an EMBL/GenBank/DDBJ whole genome shotgun (WGS) entry which is preliminary data.</text>
</comment>
<name>A0A9P6E9S6_9AGAR</name>
<dbReference type="Pfam" id="PF00067">
    <property type="entry name" value="p450"/>
    <property type="match status" value="1"/>
</dbReference>
<protein>
    <submittedName>
        <fullName evidence="11">Cytochrome P450</fullName>
    </submittedName>
</protein>
<dbReference type="PROSITE" id="PS00086">
    <property type="entry name" value="CYTOCHROME_P450"/>
    <property type="match status" value="1"/>
</dbReference>
<dbReference type="PANTHER" id="PTHR46300:SF7">
    <property type="entry name" value="P450, PUTATIVE (EUROFUNG)-RELATED"/>
    <property type="match status" value="1"/>
</dbReference>
<keyword evidence="12" id="KW-1185">Reference proteome</keyword>
<dbReference type="GO" id="GO:0016705">
    <property type="term" value="F:oxidoreductase activity, acting on paired donors, with incorporation or reduction of molecular oxygen"/>
    <property type="evidence" value="ECO:0007669"/>
    <property type="project" value="InterPro"/>
</dbReference>
<dbReference type="InterPro" id="IPR002401">
    <property type="entry name" value="Cyt_P450_E_grp-I"/>
</dbReference>
<dbReference type="GO" id="GO:0004497">
    <property type="term" value="F:monooxygenase activity"/>
    <property type="evidence" value="ECO:0007669"/>
    <property type="project" value="UniProtKB-KW"/>
</dbReference>
<comment type="pathway">
    <text evidence="2">Secondary metabolite biosynthesis.</text>
</comment>
<evidence type="ECO:0000256" key="2">
    <source>
        <dbReference type="ARBA" id="ARBA00005179"/>
    </source>
</evidence>
<feature type="binding site" description="axial binding residue" evidence="9">
    <location>
        <position position="444"/>
    </location>
    <ligand>
        <name>heme</name>
        <dbReference type="ChEBI" id="CHEBI:30413"/>
    </ligand>
    <ligandPart>
        <name>Fe</name>
        <dbReference type="ChEBI" id="CHEBI:18248"/>
    </ligandPart>
</feature>
<evidence type="ECO:0000256" key="1">
    <source>
        <dbReference type="ARBA" id="ARBA00001971"/>
    </source>
</evidence>
<comment type="cofactor">
    <cofactor evidence="1 9">
        <name>heme</name>
        <dbReference type="ChEBI" id="CHEBI:30413"/>
    </cofactor>
</comment>
<evidence type="ECO:0000313" key="11">
    <source>
        <dbReference type="EMBL" id="KAF9525386.1"/>
    </source>
</evidence>
<evidence type="ECO:0000256" key="9">
    <source>
        <dbReference type="PIRSR" id="PIRSR602401-1"/>
    </source>
</evidence>
<dbReference type="GO" id="GO:0005506">
    <property type="term" value="F:iron ion binding"/>
    <property type="evidence" value="ECO:0007669"/>
    <property type="project" value="InterPro"/>
</dbReference>
<dbReference type="Gene3D" id="1.10.630.10">
    <property type="entry name" value="Cytochrome P450"/>
    <property type="match status" value="1"/>
</dbReference>
<reference evidence="11" key="1">
    <citation type="submission" date="2020-11" db="EMBL/GenBank/DDBJ databases">
        <authorList>
            <consortium name="DOE Joint Genome Institute"/>
            <person name="Ahrendt S."/>
            <person name="Riley R."/>
            <person name="Andreopoulos W."/>
            <person name="Labutti K."/>
            <person name="Pangilinan J."/>
            <person name="Ruiz-Duenas F.J."/>
            <person name="Barrasa J.M."/>
            <person name="Sanchez-Garcia M."/>
            <person name="Camarero S."/>
            <person name="Miyauchi S."/>
            <person name="Serrano A."/>
            <person name="Linde D."/>
            <person name="Babiker R."/>
            <person name="Drula E."/>
            <person name="Ayuso-Fernandez I."/>
            <person name="Pacheco R."/>
            <person name="Padilla G."/>
            <person name="Ferreira P."/>
            <person name="Barriuso J."/>
            <person name="Kellner H."/>
            <person name="Castanera R."/>
            <person name="Alfaro M."/>
            <person name="Ramirez L."/>
            <person name="Pisabarro A.G."/>
            <person name="Kuo A."/>
            <person name="Tritt A."/>
            <person name="Lipzen A."/>
            <person name="He G."/>
            <person name="Yan M."/>
            <person name="Ng V."/>
            <person name="Cullen D."/>
            <person name="Martin F."/>
            <person name="Rosso M.-N."/>
            <person name="Henrissat B."/>
            <person name="Hibbett D."/>
            <person name="Martinez A.T."/>
            <person name="Grigoriev I.V."/>
        </authorList>
    </citation>
    <scope>NUCLEOTIDE SEQUENCE</scope>
    <source>
        <strain evidence="11">CBS 506.95</strain>
    </source>
</reference>
<evidence type="ECO:0000256" key="4">
    <source>
        <dbReference type="ARBA" id="ARBA00022617"/>
    </source>
</evidence>
<keyword evidence="5 9" id="KW-0479">Metal-binding</keyword>
<dbReference type="EMBL" id="MU157884">
    <property type="protein sequence ID" value="KAF9525386.1"/>
    <property type="molecule type" value="Genomic_DNA"/>
</dbReference>